<proteinExistence type="predicted"/>
<protein>
    <recommendedName>
        <fullName evidence="2">DUF3558 domain-containing protein</fullName>
    </recommendedName>
</protein>
<dbReference type="EMBL" id="CP162511">
    <property type="protein sequence ID" value="XDI05599.1"/>
    <property type="molecule type" value="Genomic_DNA"/>
</dbReference>
<evidence type="ECO:0008006" key="2">
    <source>
        <dbReference type="Google" id="ProtNLM"/>
    </source>
</evidence>
<dbReference type="RefSeq" id="WP_368497981.1">
    <property type="nucleotide sequence ID" value="NZ_CP162511.1"/>
</dbReference>
<organism evidence="1">
    <name type="scientific">Herbiconiux sp. A18JL235</name>
    <dbReference type="NCBI Taxonomy" id="3152363"/>
    <lineage>
        <taxon>Bacteria</taxon>
        <taxon>Bacillati</taxon>
        <taxon>Actinomycetota</taxon>
        <taxon>Actinomycetes</taxon>
        <taxon>Micrococcales</taxon>
        <taxon>Microbacteriaceae</taxon>
        <taxon>Herbiconiux</taxon>
    </lineage>
</organism>
<dbReference type="PROSITE" id="PS51257">
    <property type="entry name" value="PROKAR_LIPOPROTEIN"/>
    <property type="match status" value="1"/>
</dbReference>
<gene>
    <name evidence="1" type="ORF">ABFY20_00490</name>
</gene>
<reference evidence="1" key="1">
    <citation type="submission" date="2024-05" db="EMBL/GenBank/DDBJ databases">
        <title>Herbiconiux sp. A18JL235.</title>
        <authorList>
            <person name="Zhang G."/>
        </authorList>
    </citation>
    <scope>NUCLEOTIDE SEQUENCE</scope>
    <source>
        <strain evidence="1">A18JL235</strain>
    </source>
</reference>
<evidence type="ECO:0000313" key="1">
    <source>
        <dbReference type="EMBL" id="XDI05599.1"/>
    </source>
</evidence>
<name>A0AB39BGM0_9MICO</name>
<sequence length="180" mass="18015">MSPTERTGSTLRSLGGVAALASLLGLAGCSGGGGSEGACHEVVTAQGLEALEEAGLGFDAGWPRADDEWAEVYSAFGQAGGVSCRWGEGDEGATYSASPMTAGQLEQVTGILEALGFTAAGSGDRVFYVAPDGRPAVFVATGDALYGVAGSSAHLDDLAPTRRGRATISSRNSSALPATR</sequence>
<dbReference type="AlphaFoldDB" id="A0AB39BGM0"/>
<accession>A0AB39BGM0</accession>